<dbReference type="PANTHER" id="PTHR11364">
    <property type="entry name" value="THIOSULFATE SULFERTANSFERASE"/>
    <property type="match status" value="1"/>
</dbReference>
<dbReference type="HOGENOM" id="CLU_031618_0_0_10"/>
<dbReference type="STRING" id="518766.Rmar_0188"/>
<proteinExistence type="predicted"/>
<keyword evidence="2" id="KW-0677">Repeat</keyword>
<protein>
    <recommendedName>
        <fullName evidence="3">Sulfurtransferase</fullName>
    </recommendedName>
</protein>
<evidence type="ECO:0000313" key="6">
    <source>
        <dbReference type="Proteomes" id="UP000002221"/>
    </source>
</evidence>
<dbReference type="InterPro" id="IPR001763">
    <property type="entry name" value="Rhodanese-like_dom"/>
</dbReference>
<dbReference type="RefSeq" id="WP_012842706.1">
    <property type="nucleotide sequence ID" value="NC_013501.1"/>
</dbReference>
<evidence type="ECO:0000256" key="1">
    <source>
        <dbReference type="ARBA" id="ARBA00022679"/>
    </source>
</evidence>
<dbReference type="Pfam" id="PF00581">
    <property type="entry name" value="Rhodanese"/>
    <property type="match status" value="2"/>
</dbReference>
<organism evidence="5 6">
    <name type="scientific">Rhodothermus marinus (strain ATCC 43812 / DSM 4252 / R-10)</name>
    <name type="common">Rhodothermus obamensis</name>
    <dbReference type="NCBI Taxonomy" id="518766"/>
    <lineage>
        <taxon>Bacteria</taxon>
        <taxon>Pseudomonadati</taxon>
        <taxon>Rhodothermota</taxon>
        <taxon>Rhodothermia</taxon>
        <taxon>Rhodothermales</taxon>
        <taxon>Rhodothermaceae</taxon>
        <taxon>Rhodothermus</taxon>
    </lineage>
</organism>
<dbReference type="InterPro" id="IPR045078">
    <property type="entry name" value="TST/MPST-like"/>
</dbReference>
<dbReference type="OrthoDB" id="9770030at2"/>
<accession>D0MCY4</accession>
<dbReference type="InterPro" id="IPR036873">
    <property type="entry name" value="Rhodanese-like_dom_sf"/>
</dbReference>
<feature type="domain" description="Rhodanese" evidence="4">
    <location>
        <begin position="167"/>
        <end position="280"/>
    </location>
</feature>
<dbReference type="Gene3D" id="3.40.250.10">
    <property type="entry name" value="Rhodanese-like domain"/>
    <property type="match status" value="2"/>
</dbReference>
<sequence length="285" mass="31367">MAFTTLIDPETLQAHLDDPDWVVVDCRFSLSDPAYGRRAYQDAHIPGAVYAHLDEDLSGPIVPGRTGRHPLPDPEQLARKLGAWGIDNRTQVVAYDDAGGAFAARLWWLLGWLGHEAVAVLDGGWPRWVREGRPVRSGVETRPARTFVPRLRPERAVSADEVLRHLHDPAWRLLDARAPARYRGEQEPIDPVAGHIPGAVNAPFAENLTPEGTFRPPEQLRQRFEALLGNVPPERVICYCGSGVTAAHNLLSMAHAGLPGARLYAGSWSEWIADPRRPVARGAAP</sequence>
<dbReference type="PROSITE" id="PS50206">
    <property type="entry name" value="RHODANESE_3"/>
    <property type="match status" value="2"/>
</dbReference>
<name>D0MCY4_RHOM4</name>
<dbReference type="SMART" id="SM00450">
    <property type="entry name" value="RHOD"/>
    <property type="match status" value="2"/>
</dbReference>
<dbReference type="EMBL" id="CP001807">
    <property type="protein sequence ID" value="ACY47094.1"/>
    <property type="molecule type" value="Genomic_DNA"/>
</dbReference>
<dbReference type="PANTHER" id="PTHR11364:SF27">
    <property type="entry name" value="SULFURTRANSFERASE"/>
    <property type="match status" value="1"/>
</dbReference>
<evidence type="ECO:0000256" key="3">
    <source>
        <dbReference type="RuleBase" id="RU000507"/>
    </source>
</evidence>
<dbReference type="KEGG" id="rmr:Rmar_0188"/>
<gene>
    <name evidence="5" type="ordered locus">Rmar_0188</name>
</gene>
<evidence type="ECO:0000256" key="2">
    <source>
        <dbReference type="ARBA" id="ARBA00022737"/>
    </source>
</evidence>
<dbReference type="CDD" id="cd01449">
    <property type="entry name" value="TST_Repeat_2"/>
    <property type="match status" value="1"/>
</dbReference>
<dbReference type="InterPro" id="IPR001307">
    <property type="entry name" value="Thiosulphate_STrfase_CS"/>
</dbReference>
<dbReference type="CDD" id="cd01448">
    <property type="entry name" value="TST_Repeat_1"/>
    <property type="match status" value="1"/>
</dbReference>
<reference evidence="5 6" key="1">
    <citation type="journal article" date="2009" name="Stand. Genomic Sci.">
        <title>Complete genome sequence of Rhodothermus marinus type strain (R-10).</title>
        <authorList>
            <person name="Nolan M."/>
            <person name="Tindall B.J."/>
            <person name="Pomrenke H."/>
            <person name="Lapidus A."/>
            <person name="Copeland A."/>
            <person name="Glavina Del Rio T."/>
            <person name="Lucas S."/>
            <person name="Chen F."/>
            <person name="Tice H."/>
            <person name="Cheng J.F."/>
            <person name="Saunders E."/>
            <person name="Han C."/>
            <person name="Bruce D."/>
            <person name="Goodwin L."/>
            <person name="Chain P."/>
            <person name="Pitluck S."/>
            <person name="Ovchinikova G."/>
            <person name="Pati A."/>
            <person name="Ivanova N."/>
            <person name="Mavromatis K."/>
            <person name="Chen A."/>
            <person name="Palaniappan K."/>
            <person name="Land M."/>
            <person name="Hauser L."/>
            <person name="Chang Y.J."/>
            <person name="Jeffries C.D."/>
            <person name="Brettin T."/>
            <person name="Goker M."/>
            <person name="Bristow J."/>
            <person name="Eisen J.A."/>
            <person name="Markowitz V."/>
            <person name="Hugenholtz P."/>
            <person name="Kyrpides N.C."/>
            <person name="Klenk H.P."/>
            <person name="Detter J.C."/>
        </authorList>
    </citation>
    <scope>NUCLEOTIDE SEQUENCE [LARGE SCALE GENOMIC DNA]</scope>
    <source>
        <strain evidence="6">ATCC 43812 / DSM 4252 / R-10</strain>
    </source>
</reference>
<dbReference type="Proteomes" id="UP000002221">
    <property type="component" value="Chromosome"/>
</dbReference>
<dbReference type="SUPFAM" id="SSF52821">
    <property type="entry name" value="Rhodanese/Cell cycle control phosphatase"/>
    <property type="match status" value="2"/>
</dbReference>
<keyword evidence="1 3" id="KW-0808">Transferase</keyword>
<feature type="domain" description="Rhodanese" evidence="4">
    <location>
        <begin position="17"/>
        <end position="137"/>
    </location>
</feature>
<keyword evidence="6" id="KW-1185">Reference proteome</keyword>
<dbReference type="AlphaFoldDB" id="D0MCY4"/>
<evidence type="ECO:0000259" key="4">
    <source>
        <dbReference type="PROSITE" id="PS50206"/>
    </source>
</evidence>
<dbReference type="PROSITE" id="PS00683">
    <property type="entry name" value="RHODANESE_2"/>
    <property type="match status" value="1"/>
</dbReference>
<dbReference type="FunFam" id="3.40.250.10:FF:000035">
    <property type="entry name" value="Thiosulfate sulfurtransferase"/>
    <property type="match status" value="1"/>
</dbReference>
<dbReference type="GO" id="GO:0004792">
    <property type="term" value="F:thiosulfate-cyanide sulfurtransferase activity"/>
    <property type="evidence" value="ECO:0007669"/>
    <property type="project" value="InterPro"/>
</dbReference>
<evidence type="ECO:0000313" key="5">
    <source>
        <dbReference type="EMBL" id="ACY47094.1"/>
    </source>
</evidence>
<dbReference type="eggNOG" id="COG2897">
    <property type="taxonomic scope" value="Bacteria"/>
</dbReference>